<sequence length="131" mass="15203">MTSYSSIKTSIMQDFVQYMEDGLNVAQVSAKTLEEDWKVVNHSLFSQTLYFVSIAIESLKQKEIADFIYSRSDSYMQNTEFDQNTAADDIQKLLQDIYCCKQMLEQNEYKVRETSDSTKSRIDYILSLAVD</sequence>
<dbReference type="EMBL" id="MYFO01000006">
    <property type="protein sequence ID" value="TFE89824.1"/>
    <property type="molecule type" value="Genomic_DNA"/>
</dbReference>
<reference evidence="1 2" key="1">
    <citation type="submission" date="2017-03" db="EMBL/GenBank/DDBJ databases">
        <title>Isolation of Levoglucosan Utilizing Bacteria.</title>
        <authorList>
            <person name="Arya A.S."/>
        </authorList>
    </citation>
    <scope>NUCLEOTIDE SEQUENCE [LARGE SCALE GENOMIC DNA]</scope>
    <source>
        <strain evidence="1 2">MEC069</strain>
    </source>
</reference>
<comment type="caution">
    <text evidence="1">The sequence shown here is derived from an EMBL/GenBank/DDBJ whole genome shotgun (WGS) entry which is preliminary data.</text>
</comment>
<gene>
    <name evidence="1" type="ORF">B5M42_06965</name>
</gene>
<protein>
    <submittedName>
        <fullName evidence="1">Uncharacterized protein</fullName>
    </submittedName>
</protein>
<keyword evidence="2" id="KW-1185">Reference proteome</keyword>
<dbReference type="AlphaFoldDB" id="A0A4Y8Q6E6"/>
<evidence type="ECO:0000313" key="1">
    <source>
        <dbReference type="EMBL" id="TFE89824.1"/>
    </source>
</evidence>
<evidence type="ECO:0000313" key="2">
    <source>
        <dbReference type="Proteomes" id="UP000298246"/>
    </source>
</evidence>
<organism evidence="1 2">
    <name type="scientific">Paenibacillus athensensis</name>
    <dbReference type="NCBI Taxonomy" id="1967502"/>
    <lineage>
        <taxon>Bacteria</taxon>
        <taxon>Bacillati</taxon>
        <taxon>Bacillota</taxon>
        <taxon>Bacilli</taxon>
        <taxon>Bacillales</taxon>
        <taxon>Paenibacillaceae</taxon>
        <taxon>Paenibacillus</taxon>
    </lineage>
</organism>
<proteinExistence type="predicted"/>
<dbReference type="Proteomes" id="UP000298246">
    <property type="component" value="Unassembled WGS sequence"/>
</dbReference>
<name>A0A4Y8Q6E6_9BACL</name>
<accession>A0A4Y8Q6E6</accession>